<name>A0A376J7E4_9FLAO</name>
<organism evidence="1 2">
    <name type="scientific">Empedobacter falsenii</name>
    <dbReference type="NCBI Taxonomy" id="343874"/>
    <lineage>
        <taxon>Bacteria</taxon>
        <taxon>Pseudomonadati</taxon>
        <taxon>Bacteroidota</taxon>
        <taxon>Flavobacteriia</taxon>
        <taxon>Flavobacteriales</taxon>
        <taxon>Weeksellaceae</taxon>
        <taxon>Empedobacter</taxon>
    </lineage>
</organism>
<evidence type="ECO:0008006" key="3">
    <source>
        <dbReference type="Google" id="ProtNLM"/>
    </source>
</evidence>
<evidence type="ECO:0000313" key="1">
    <source>
        <dbReference type="EMBL" id="STE54687.1"/>
    </source>
</evidence>
<dbReference type="RefSeq" id="WP_115002198.1">
    <property type="nucleotide sequence ID" value="NZ_UFXS01000002.1"/>
</dbReference>
<proteinExistence type="predicted"/>
<reference evidence="1 2" key="1">
    <citation type="submission" date="2018-06" db="EMBL/GenBank/DDBJ databases">
        <authorList>
            <consortium name="Pathogen Informatics"/>
            <person name="Doyle S."/>
        </authorList>
    </citation>
    <scope>NUCLEOTIDE SEQUENCE [LARGE SCALE GENOMIC DNA]</scope>
    <source>
        <strain evidence="1 2">NCTC13456</strain>
    </source>
</reference>
<dbReference type="Proteomes" id="UP000254737">
    <property type="component" value="Unassembled WGS sequence"/>
</dbReference>
<accession>A0A376J7E4</accession>
<gene>
    <name evidence="1" type="ORF">NCTC13456_03465</name>
</gene>
<dbReference type="AlphaFoldDB" id="A0A376J7E4"/>
<sequence length="493" mass="59056">MKKLKKINGRYSSKHGWKMVISKMIFDYVNNHKNIFPESLKWDELLYIISKMEYKIFTKKYRDLAGDFIPFPSAELKRYKADYSKYLDFLLSIGILDKKNYSTYKKRCTKYKFNYKKAYLSGYRIFDIKNIEINRSIKHPKNDYLFQGYKDKDLAHLTKWFNDDLQFDENNFLELMPSKLTKKDKMYHIDDDELFRKIYLRIQSYNRSAEELKNKNFRMSRNKNSDNRFHTNLTNLSKKLRQFVRYKGETLYSLDIKNSQPFFIIVLIEGLINKNNNIIRNINKVYGNNNNGIVSKISSTFLSDKEFQEEFEILRKWILEGVFYDEIIEIYNLQKAKNGKYKIKVYIENKKKTITKGFESIREASKALTLRLLYTPAKKKDEHYNAFKSRFPKICDFFVFLKNYSGGKKNSYKKFPKLLQHIEADCIIDNVTKKIEKKHPHAPIFTVHDSIVTTEEYIDEFQDLMFNYISEYTNGLTPKLSKECWCDDDITDL</sequence>
<protein>
    <recommendedName>
        <fullName evidence="3">DNA-directed RNA polymerase</fullName>
    </recommendedName>
</protein>
<evidence type="ECO:0000313" key="2">
    <source>
        <dbReference type="Proteomes" id="UP000254737"/>
    </source>
</evidence>
<dbReference type="EMBL" id="UFXS01000002">
    <property type="protein sequence ID" value="STE54687.1"/>
    <property type="molecule type" value="Genomic_DNA"/>
</dbReference>